<keyword evidence="2" id="KW-0732">Signal</keyword>
<dbReference type="PANTHER" id="PTHR44216:SF3">
    <property type="entry name" value="PROTEIN O-MANNOSYL-TRANSFERASE TMTC2"/>
    <property type="match status" value="1"/>
</dbReference>
<dbReference type="GO" id="GO:0005789">
    <property type="term" value="C:endoplasmic reticulum membrane"/>
    <property type="evidence" value="ECO:0007669"/>
    <property type="project" value="TreeGrafter"/>
</dbReference>
<accession>A0AA38MJB4</accession>
<dbReference type="GO" id="GO:0000030">
    <property type="term" value="F:mannosyltransferase activity"/>
    <property type="evidence" value="ECO:0007669"/>
    <property type="project" value="TreeGrafter"/>
</dbReference>
<evidence type="ECO:0000313" key="4">
    <source>
        <dbReference type="Proteomes" id="UP001168821"/>
    </source>
</evidence>
<dbReference type="PROSITE" id="PS50005">
    <property type="entry name" value="TPR"/>
    <property type="match status" value="1"/>
</dbReference>
<dbReference type="PANTHER" id="PTHR44216">
    <property type="entry name" value="PROTEIN O-MANNOSYL-TRANSFERASE TMTC2"/>
    <property type="match status" value="1"/>
</dbReference>
<name>A0AA38MJB4_9CUCU</name>
<evidence type="ECO:0000313" key="3">
    <source>
        <dbReference type="EMBL" id="KAJ3658329.1"/>
    </source>
</evidence>
<organism evidence="3 4">
    <name type="scientific">Zophobas morio</name>
    <dbReference type="NCBI Taxonomy" id="2755281"/>
    <lineage>
        <taxon>Eukaryota</taxon>
        <taxon>Metazoa</taxon>
        <taxon>Ecdysozoa</taxon>
        <taxon>Arthropoda</taxon>
        <taxon>Hexapoda</taxon>
        <taxon>Insecta</taxon>
        <taxon>Pterygota</taxon>
        <taxon>Neoptera</taxon>
        <taxon>Endopterygota</taxon>
        <taxon>Coleoptera</taxon>
        <taxon>Polyphaga</taxon>
        <taxon>Cucujiformia</taxon>
        <taxon>Tenebrionidae</taxon>
        <taxon>Zophobas</taxon>
    </lineage>
</organism>
<gene>
    <name evidence="3" type="ORF">Zmor_010074</name>
</gene>
<dbReference type="Pfam" id="PF13181">
    <property type="entry name" value="TPR_8"/>
    <property type="match status" value="1"/>
</dbReference>
<reference evidence="3" key="1">
    <citation type="journal article" date="2023" name="G3 (Bethesda)">
        <title>Whole genome assemblies of Zophobas morio and Tenebrio molitor.</title>
        <authorList>
            <person name="Kaur S."/>
            <person name="Stinson S.A."/>
            <person name="diCenzo G.C."/>
        </authorList>
    </citation>
    <scope>NUCLEOTIDE SEQUENCE</scope>
    <source>
        <strain evidence="3">QUZm001</strain>
    </source>
</reference>
<comment type="caution">
    <text evidence="3">The sequence shown here is derived from an EMBL/GenBank/DDBJ whole genome shotgun (WGS) entry which is preliminary data.</text>
</comment>
<evidence type="ECO:0000256" key="2">
    <source>
        <dbReference type="SAM" id="SignalP"/>
    </source>
</evidence>
<protein>
    <submittedName>
        <fullName evidence="3">Uncharacterized protein</fullName>
    </submittedName>
</protein>
<feature type="repeat" description="TPR" evidence="1">
    <location>
        <begin position="10"/>
        <end position="43"/>
    </location>
</feature>
<dbReference type="InterPro" id="IPR019734">
    <property type="entry name" value="TPR_rpt"/>
</dbReference>
<dbReference type="AlphaFoldDB" id="A0AA38MJB4"/>
<dbReference type="Proteomes" id="UP001168821">
    <property type="component" value="Unassembled WGS sequence"/>
</dbReference>
<proteinExistence type="predicted"/>
<dbReference type="EMBL" id="JALNTZ010000003">
    <property type="protein sequence ID" value="KAJ3658329.1"/>
    <property type="molecule type" value="Genomic_DNA"/>
</dbReference>
<dbReference type="GO" id="GO:0035269">
    <property type="term" value="P:protein O-linked glycosylation via mannose"/>
    <property type="evidence" value="ECO:0007669"/>
    <property type="project" value="TreeGrafter"/>
</dbReference>
<dbReference type="Gene3D" id="1.25.40.10">
    <property type="entry name" value="Tetratricopeptide repeat domain"/>
    <property type="match status" value="1"/>
</dbReference>
<feature type="signal peptide" evidence="2">
    <location>
        <begin position="1"/>
        <end position="17"/>
    </location>
</feature>
<dbReference type="SUPFAM" id="SSF48452">
    <property type="entry name" value="TPR-like"/>
    <property type="match status" value="1"/>
</dbReference>
<feature type="chain" id="PRO_5041206793" evidence="2">
    <location>
        <begin position="18"/>
        <end position="193"/>
    </location>
</feature>
<keyword evidence="1" id="KW-0802">TPR repeat</keyword>
<dbReference type="InterPro" id="IPR011990">
    <property type="entry name" value="TPR-like_helical_dom_sf"/>
</dbReference>
<sequence>MIYDWVLLFKSVFNVLGETLARLQQDEEAERWYQAALNAQPDHVPAHITYGKLLAKNVSRTAEAEQWFRKAQRLAPQEPSVYHHYGNELMPDRWTECWVRWVCPKRTTCSPTIIKLHRDASNRLRFKIIGHEMVKSARKRHVRQDGCVMGGLERDVESCGVEGSKRLNNKNDVKEAELDLRAGSRGGSMEAFL</sequence>
<keyword evidence="4" id="KW-1185">Reference proteome</keyword>
<dbReference type="InterPro" id="IPR052384">
    <property type="entry name" value="TMTC_O-mannosyltransferase"/>
</dbReference>
<evidence type="ECO:0000256" key="1">
    <source>
        <dbReference type="PROSITE-ProRule" id="PRU00339"/>
    </source>
</evidence>